<proteinExistence type="predicted"/>
<sequence>MENENTHYGLPIVDNEDCEFAIAFTEKAANQAAKEYIKDSLWAFNADFIAKHCKVLSADVILTIQQGLCETDANAAFHELIEDIDQFVDDAIGAYGRGYFLAFYDNEENLLEDIDPDDVQVILEELREEIETGLGMKCLVYRLN</sequence>
<reference evidence="1" key="1">
    <citation type="submission" date="2022-06" db="EMBL/GenBank/DDBJ databases">
        <title>Genome sequence of Phormidium yuhuli AB48 isolated from an industrial photobioreactor environment.</title>
        <authorList>
            <person name="Qiu Y."/>
            <person name="Noonan A.J.C."/>
            <person name="Dofher K."/>
            <person name="Koch M."/>
            <person name="Kieft B."/>
            <person name="Lin X."/>
            <person name="Ziels R.M."/>
            <person name="Hallam S.J."/>
        </authorList>
    </citation>
    <scope>NUCLEOTIDE SEQUENCE</scope>
    <source>
        <strain evidence="1">AB48</strain>
        <plasmid evidence="1">unnamed</plasmid>
    </source>
</reference>
<keyword evidence="1" id="KW-0614">Plasmid</keyword>
<gene>
    <name evidence="1" type="ORF">NEA10_20685</name>
</gene>
<dbReference type="RefSeq" id="WP_252665441.1">
    <property type="nucleotide sequence ID" value="NZ_CP098612.1"/>
</dbReference>
<evidence type="ECO:0000313" key="2">
    <source>
        <dbReference type="Proteomes" id="UP001056708"/>
    </source>
</evidence>
<protein>
    <submittedName>
        <fullName evidence="1">Uncharacterized protein</fullName>
    </submittedName>
</protein>
<keyword evidence="2" id="KW-1185">Reference proteome</keyword>
<geneLocation type="plasmid" evidence="1 2">
    <name>unnamed</name>
</geneLocation>
<dbReference type="EMBL" id="CP098612">
    <property type="protein sequence ID" value="USR93263.1"/>
    <property type="molecule type" value="Genomic_DNA"/>
</dbReference>
<accession>A0ABY5AWT2</accession>
<name>A0ABY5AWT2_9CYAN</name>
<organism evidence="1 2">
    <name type="scientific">Phormidium yuhuli AB48</name>
    <dbReference type="NCBI Taxonomy" id="2940671"/>
    <lineage>
        <taxon>Bacteria</taxon>
        <taxon>Bacillati</taxon>
        <taxon>Cyanobacteriota</taxon>
        <taxon>Cyanophyceae</taxon>
        <taxon>Oscillatoriophycideae</taxon>
        <taxon>Oscillatoriales</taxon>
        <taxon>Oscillatoriaceae</taxon>
        <taxon>Phormidium</taxon>
        <taxon>Phormidium yuhuli</taxon>
    </lineage>
</organism>
<evidence type="ECO:0000313" key="1">
    <source>
        <dbReference type="EMBL" id="USR93263.1"/>
    </source>
</evidence>
<dbReference type="Proteomes" id="UP001056708">
    <property type="component" value="Plasmid unnamed"/>
</dbReference>